<sequence>MQERLIIRLPATTTEQAPIHWLVWDSREQHLTASGVLAGPAELAQLSNRAARCEVSIYLAGQAIRLIQLTLPAGARKHLERVVPFALEEDVSSDIEQLHFAWPPSSKDEALPVAIVDRDCLQFWRQALRDADIDSDAIYPDIFMLPWQPGQWQLATFGDDIVVRTGQWQGFSVERELFSVLQDSLTSEYEMPQAIVVHGDIDWPQPPAPIEHSEQEIPLAAAAGASGGINLLQGQFRGRRKRQSKQLPWRPLAVAAAVLVAVVFGGEIIRYAQLSRQVSALREQTEQAYRQAFPNDTRIVNLRTQLQRHLDEVAPGAERDSIIRLLAQLEPVFSALPELKVSLMRYQDKQLRMQILADNFQQFEQFQQQAEALQLSVQQGQLTNQGEKVSGTLTVSSGGRS</sequence>
<dbReference type="Gene3D" id="3.30.1360.100">
    <property type="entry name" value="General secretion pathway protein M, EpsM"/>
    <property type="match status" value="1"/>
</dbReference>
<feature type="transmembrane region" description="Helical" evidence="11">
    <location>
        <begin position="247"/>
        <end position="266"/>
    </location>
</feature>
<evidence type="ECO:0000256" key="9">
    <source>
        <dbReference type="ARBA" id="ARBA00023136"/>
    </source>
</evidence>
<dbReference type="CDD" id="cd24017">
    <property type="entry name" value="ASKHA_T2SSL_N"/>
    <property type="match status" value="1"/>
</dbReference>
<evidence type="ECO:0000313" key="14">
    <source>
        <dbReference type="EMBL" id="RUO80294.1"/>
    </source>
</evidence>
<keyword evidence="3 10" id="KW-0813">Transport</keyword>
<dbReference type="InterPro" id="IPR007812">
    <property type="entry name" value="T2SS_protein-GspL"/>
</dbReference>
<comment type="similarity">
    <text evidence="2 10">Belongs to the GSP L family.</text>
</comment>
<keyword evidence="4" id="KW-1003">Cell membrane</keyword>
<organism evidence="14 15">
    <name type="scientific">Idiomarina tyrosinivorans</name>
    <dbReference type="NCBI Taxonomy" id="1445662"/>
    <lineage>
        <taxon>Bacteria</taxon>
        <taxon>Pseudomonadati</taxon>
        <taxon>Pseudomonadota</taxon>
        <taxon>Gammaproteobacteria</taxon>
        <taxon>Alteromonadales</taxon>
        <taxon>Idiomarinaceae</taxon>
        <taxon>Idiomarina</taxon>
    </lineage>
</organism>
<reference evidence="14 15" key="1">
    <citation type="journal article" date="2011" name="Front. Microbiol.">
        <title>Genomic signatures of strain selection and enhancement in Bacillus atrophaeus var. globigii, a historical biowarfare simulant.</title>
        <authorList>
            <person name="Gibbons H.S."/>
            <person name="Broomall S.M."/>
            <person name="McNew L.A."/>
            <person name="Daligault H."/>
            <person name="Chapman C."/>
            <person name="Bruce D."/>
            <person name="Karavis M."/>
            <person name="Krepps M."/>
            <person name="McGregor P.A."/>
            <person name="Hong C."/>
            <person name="Park K.H."/>
            <person name="Akmal A."/>
            <person name="Feldman A."/>
            <person name="Lin J.S."/>
            <person name="Chang W.E."/>
            <person name="Higgs B.W."/>
            <person name="Demirev P."/>
            <person name="Lindquist J."/>
            <person name="Liem A."/>
            <person name="Fochler E."/>
            <person name="Read T.D."/>
            <person name="Tapia R."/>
            <person name="Johnson S."/>
            <person name="Bishop-Lilly K.A."/>
            <person name="Detter C."/>
            <person name="Han C."/>
            <person name="Sozhamannan S."/>
            <person name="Rosenzweig C.N."/>
            <person name="Skowronski E.W."/>
        </authorList>
    </citation>
    <scope>NUCLEOTIDE SEQUENCE [LARGE SCALE GENOMIC DNA]</scope>
    <source>
        <strain evidence="14 15">CC-PW-9</strain>
    </source>
</reference>
<dbReference type="InterPro" id="IPR024230">
    <property type="entry name" value="GspL_cyto_dom"/>
</dbReference>
<keyword evidence="6 11" id="KW-0812">Transmembrane</keyword>
<dbReference type="GO" id="GO:0009276">
    <property type="term" value="C:Gram-negative-bacterium-type cell wall"/>
    <property type="evidence" value="ECO:0007669"/>
    <property type="project" value="InterPro"/>
</dbReference>
<dbReference type="Pfam" id="PF12693">
    <property type="entry name" value="GspL_C"/>
    <property type="match status" value="1"/>
</dbReference>
<evidence type="ECO:0000256" key="8">
    <source>
        <dbReference type="ARBA" id="ARBA00022989"/>
    </source>
</evidence>
<accession>A0A432ZQV7</accession>
<evidence type="ECO:0000259" key="12">
    <source>
        <dbReference type="Pfam" id="PF05134"/>
    </source>
</evidence>
<dbReference type="OrthoDB" id="7011844at2"/>
<evidence type="ECO:0000259" key="13">
    <source>
        <dbReference type="Pfam" id="PF12693"/>
    </source>
</evidence>
<evidence type="ECO:0000256" key="4">
    <source>
        <dbReference type="ARBA" id="ARBA00022475"/>
    </source>
</evidence>
<evidence type="ECO:0000256" key="10">
    <source>
        <dbReference type="PIRNR" id="PIRNR015761"/>
    </source>
</evidence>
<dbReference type="EMBL" id="PIQH01000005">
    <property type="protein sequence ID" value="RUO80294.1"/>
    <property type="molecule type" value="Genomic_DNA"/>
</dbReference>
<dbReference type="Proteomes" id="UP000287996">
    <property type="component" value="Unassembled WGS sequence"/>
</dbReference>
<evidence type="ECO:0000256" key="5">
    <source>
        <dbReference type="ARBA" id="ARBA00022519"/>
    </source>
</evidence>
<evidence type="ECO:0000256" key="11">
    <source>
        <dbReference type="SAM" id="Phobius"/>
    </source>
</evidence>
<dbReference type="GO" id="GO:0005886">
    <property type="term" value="C:plasma membrane"/>
    <property type="evidence" value="ECO:0007669"/>
    <property type="project" value="UniProtKB-SubCell"/>
</dbReference>
<protein>
    <recommendedName>
        <fullName evidence="10">Type II secretion system protein L</fullName>
        <shortName evidence="10">T2SS protein L</shortName>
    </recommendedName>
</protein>
<dbReference type="InterPro" id="IPR025691">
    <property type="entry name" value="GspL_pp_dom"/>
</dbReference>
<proteinExistence type="inferred from homology"/>
<keyword evidence="5" id="KW-0997">Cell inner membrane</keyword>
<evidence type="ECO:0000256" key="6">
    <source>
        <dbReference type="ARBA" id="ARBA00022692"/>
    </source>
</evidence>
<keyword evidence="9 11" id="KW-0472">Membrane</keyword>
<dbReference type="InterPro" id="IPR043129">
    <property type="entry name" value="ATPase_NBD"/>
</dbReference>
<keyword evidence="8 11" id="KW-1133">Transmembrane helix</keyword>
<dbReference type="AlphaFoldDB" id="A0A432ZQV7"/>
<feature type="domain" description="GspL periplasmic" evidence="13">
    <location>
        <begin position="245"/>
        <end position="396"/>
    </location>
</feature>
<dbReference type="GO" id="GO:0015627">
    <property type="term" value="C:type II protein secretion system complex"/>
    <property type="evidence" value="ECO:0007669"/>
    <property type="project" value="InterPro"/>
</dbReference>
<comment type="caution">
    <text evidence="14">The sequence shown here is derived from an EMBL/GenBank/DDBJ whole genome shotgun (WGS) entry which is preliminary data.</text>
</comment>
<keyword evidence="7 10" id="KW-0653">Protein transport</keyword>
<evidence type="ECO:0000256" key="3">
    <source>
        <dbReference type="ARBA" id="ARBA00022448"/>
    </source>
</evidence>
<dbReference type="NCBIfam" id="TIGR01709">
    <property type="entry name" value="typeII_sec_gspL"/>
    <property type="match status" value="1"/>
</dbReference>
<dbReference type="Pfam" id="PF05134">
    <property type="entry name" value="T2SSL"/>
    <property type="match status" value="1"/>
</dbReference>
<name>A0A432ZQV7_9GAMM</name>
<dbReference type="Gene3D" id="3.30.420.370">
    <property type="match status" value="1"/>
</dbReference>
<comment type="subcellular location">
    <subcellularLocation>
        <location evidence="1">Cell inner membrane</location>
        <topology evidence="1">Single-pass membrane protein</topology>
    </subcellularLocation>
</comment>
<evidence type="ECO:0000313" key="15">
    <source>
        <dbReference type="Proteomes" id="UP000287996"/>
    </source>
</evidence>
<dbReference type="RefSeq" id="WP_126841793.1">
    <property type="nucleotide sequence ID" value="NZ_PIQH01000005.1"/>
</dbReference>
<feature type="domain" description="GspL cytoplasmic actin-ATPase-like" evidence="12">
    <location>
        <begin position="5"/>
        <end position="237"/>
    </location>
</feature>
<dbReference type="GO" id="GO:0015628">
    <property type="term" value="P:protein secretion by the type II secretion system"/>
    <property type="evidence" value="ECO:0007669"/>
    <property type="project" value="InterPro"/>
</dbReference>
<dbReference type="PIRSF" id="PIRSF015761">
    <property type="entry name" value="Protein_L"/>
    <property type="match status" value="1"/>
</dbReference>
<evidence type="ECO:0000256" key="1">
    <source>
        <dbReference type="ARBA" id="ARBA00004377"/>
    </source>
</evidence>
<dbReference type="Gene3D" id="3.30.420.380">
    <property type="match status" value="1"/>
</dbReference>
<keyword evidence="15" id="KW-1185">Reference proteome</keyword>
<evidence type="ECO:0000256" key="2">
    <source>
        <dbReference type="ARBA" id="ARBA00005318"/>
    </source>
</evidence>
<gene>
    <name evidence="14" type="primary">gspL</name>
    <name evidence="14" type="ORF">CWI84_06595</name>
</gene>
<evidence type="ECO:0000256" key="7">
    <source>
        <dbReference type="ARBA" id="ARBA00022927"/>
    </source>
</evidence>
<dbReference type="SUPFAM" id="SSF53067">
    <property type="entry name" value="Actin-like ATPase domain"/>
    <property type="match status" value="2"/>
</dbReference>
<comment type="function">
    <text evidence="10">Inner membrane component of the type II secretion system required for the energy-dependent secretion of extracellular factors such as proteases and toxins from the periplasm.</text>
</comment>